<dbReference type="AlphaFoldDB" id="A0A1G7HV15"/>
<dbReference type="EMBL" id="LT629690">
    <property type="protein sequence ID" value="SDF04044.1"/>
    <property type="molecule type" value="Genomic_DNA"/>
</dbReference>
<feature type="domain" description="N-acetyltransferase" evidence="2">
    <location>
        <begin position="5"/>
        <end position="159"/>
    </location>
</feature>
<accession>A0A1G7HV15</accession>
<keyword evidence="4" id="KW-1185">Reference proteome</keyword>
<dbReference type="Pfam" id="PF00583">
    <property type="entry name" value="Acetyltransf_1"/>
    <property type="match status" value="1"/>
</dbReference>
<reference evidence="3 4" key="1">
    <citation type="submission" date="2016-10" db="EMBL/GenBank/DDBJ databases">
        <authorList>
            <person name="de Groot N.N."/>
        </authorList>
    </citation>
    <scope>NUCLEOTIDE SEQUENCE [LARGE SCALE GENOMIC DNA]</scope>
    <source>
        <strain evidence="3 4">GAS232</strain>
    </source>
</reference>
<dbReference type="PANTHER" id="PTHR13947:SF37">
    <property type="entry name" value="LD18367P"/>
    <property type="match status" value="1"/>
</dbReference>
<dbReference type="SUPFAM" id="SSF55729">
    <property type="entry name" value="Acyl-CoA N-acyltransferases (Nat)"/>
    <property type="match status" value="1"/>
</dbReference>
<evidence type="ECO:0000313" key="4">
    <source>
        <dbReference type="Proteomes" id="UP000182427"/>
    </source>
</evidence>
<protein>
    <submittedName>
        <fullName evidence="3">N-acetylglutamate synthase, GNAT family</fullName>
    </submittedName>
</protein>
<dbReference type="PROSITE" id="PS51186">
    <property type="entry name" value="GNAT"/>
    <property type="match status" value="1"/>
</dbReference>
<dbReference type="Proteomes" id="UP000182427">
    <property type="component" value="Chromosome I"/>
</dbReference>
<keyword evidence="1" id="KW-0808">Transferase</keyword>
<gene>
    <name evidence="3" type="ORF">SAMN05444167_1215</name>
</gene>
<dbReference type="InterPro" id="IPR000182">
    <property type="entry name" value="GNAT_dom"/>
</dbReference>
<dbReference type="OrthoDB" id="9127144at2"/>
<organism evidence="3 4">
    <name type="scientific">Terriglobus roseus</name>
    <dbReference type="NCBI Taxonomy" id="392734"/>
    <lineage>
        <taxon>Bacteria</taxon>
        <taxon>Pseudomonadati</taxon>
        <taxon>Acidobacteriota</taxon>
        <taxon>Terriglobia</taxon>
        <taxon>Terriglobales</taxon>
        <taxon>Acidobacteriaceae</taxon>
        <taxon>Terriglobus</taxon>
    </lineage>
</organism>
<dbReference type="CDD" id="cd04301">
    <property type="entry name" value="NAT_SF"/>
    <property type="match status" value="1"/>
</dbReference>
<dbReference type="PANTHER" id="PTHR13947">
    <property type="entry name" value="GNAT FAMILY N-ACETYLTRANSFERASE"/>
    <property type="match status" value="1"/>
</dbReference>
<evidence type="ECO:0000256" key="1">
    <source>
        <dbReference type="ARBA" id="ARBA00022679"/>
    </source>
</evidence>
<dbReference type="Gene3D" id="3.40.630.30">
    <property type="match status" value="1"/>
</dbReference>
<proteinExistence type="predicted"/>
<dbReference type="GO" id="GO:0008080">
    <property type="term" value="F:N-acetyltransferase activity"/>
    <property type="evidence" value="ECO:0007669"/>
    <property type="project" value="InterPro"/>
</dbReference>
<evidence type="ECO:0000259" key="2">
    <source>
        <dbReference type="PROSITE" id="PS51186"/>
    </source>
</evidence>
<sequence>MMTDLTLRPMKSQSDANAFRALNEAWITKLFRLEEKDRTTLNDPYNTILAKGGQVYVAELDGRIVGTAAWVRYAEGIYELSKMAVDSTVRGQGIGRKLLLYMIDQARSLGARTVFLGSSKKLQNAVHLYEAVGFHHVPPSELPEMKYDRADVFMKMEMAPLSGA</sequence>
<evidence type="ECO:0000313" key="3">
    <source>
        <dbReference type="EMBL" id="SDF04044.1"/>
    </source>
</evidence>
<dbReference type="InterPro" id="IPR050769">
    <property type="entry name" value="NAT_camello-type"/>
</dbReference>
<name>A0A1G7HV15_9BACT</name>
<dbReference type="InterPro" id="IPR016181">
    <property type="entry name" value="Acyl_CoA_acyltransferase"/>
</dbReference>